<keyword evidence="2" id="KW-1185">Reference proteome</keyword>
<name>A0ACB8B0E0_9AGAM</name>
<organism evidence="1 2">
    <name type="scientific">Leucogyrophana mollusca</name>
    <dbReference type="NCBI Taxonomy" id="85980"/>
    <lineage>
        <taxon>Eukaryota</taxon>
        <taxon>Fungi</taxon>
        <taxon>Dikarya</taxon>
        <taxon>Basidiomycota</taxon>
        <taxon>Agaricomycotina</taxon>
        <taxon>Agaricomycetes</taxon>
        <taxon>Agaricomycetidae</taxon>
        <taxon>Boletales</taxon>
        <taxon>Boletales incertae sedis</taxon>
        <taxon>Leucogyrophana</taxon>
    </lineage>
</organism>
<dbReference type="Proteomes" id="UP000790709">
    <property type="component" value="Unassembled WGS sequence"/>
</dbReference>
<evidence type="ECO:0000313" key="2">
    <source>
        <dbReference type="Proteomes" id="UP000790709"/>
    </source>
</evidence>
<evidence type="ECO:0000313" key="1">
    <source>
        <dbReference type="EMBL" id="KAH7919132.1"/>
    </source>
</evidence>
<dbReference type="EMBL" id="MU266692">
    <property type="protein sequence ID" value="KAH7919132.1"/>
    <property type="molecule type" value="Genomic_DNA"/>
</dbReference>
<proteinExistence type="predicted"/>
<accession>A0ACB8B0E0</accession>
<comment type="caution">
    <text evidence="1">The sequence shown here is derived from an EMBL/GenBank/DDBJ whole genome shotgun (WGS) entry which is preliminary data.</text>
</comment>
<protein>
    <submittedName>
        <fullName evidence="1">Uncharacterized protein</fullName>
    </submittedName>
</protein>
<gene>
    <name evidence="1" type="ORF">BV22DRAFT_1134070</name>
</gene>
<reference evidence="1" key="1">
    <citation type="journal article" date="2021" name="New Phytol.">
        <title>Evolutionary innovations through gain and loss of genes in the ectomycorrhizal Boletales.</title>
        <authorList>
            <person name="Wu G."/>
            <person name="Miyauchi S."/>
            <person name="Morin E."/>
            <person name="Kuo A."/>
            <person name="Drula E."/>
            <person name="Varga T."/>
            <person name="Kohler A."/>
            <person name="Feng B."/>
            <person name="Cao Y."/>
            <person name="Lipzen A."/>
            <person name="Daum C."/>
            <person name="Hundley H."/>
            <person name="Pangilinan J."/>
            <person name="Johnson J."/>
            <person name="Barry K."/>
            <person name="LaButti K."/>
            <person name="Ng V."/>
            <person name="Ahrendt S."/>
            <person name="Min B."/>
            <person name="Choi I.G."/>
            <person name="Park H."/>
            <person name="Plett J.M."/>
            <person name="Magnuson J."/>
            <person name="Spatafora J.W."/>
            <person name="Nagy L.G."/>
            <person name="Henrissat B."/>
            <person name="Grigoriev I.V."/>
            <person name="Yang Z.L."/>
            <person name="Xu J."/>
            <person name="Martin F.M."/>
        </authorList>
    </citation>
    <scope>NUCLEOTIDE SEQUENCE</scope>
    <source>
        <strain evidence="1">KUC20120723A-06</strain>
    </source>
</reference>
<sequence>MSAVFFWLTNTIIGEGYIPPAVAISPSAWRIPYTPTGATKMGVGSSWYASTPRPLVSSRLWPQSSSRVSLRSSRATEYRTLLHHHVIINSVTDKISTVLSVSTTEGPALKLESLEDSNREHIPPPRTAFDFLLDLMGKTDPDLKPRNDVNPLHVVQPDGVSFKIDGNTLAP</sequence>